<dbReference type="Proteomes" id="UP001418222">
    <property type="component" value="Unassembled WGS sequence"/>
</dbReference>
<comment type="caution">
    <text evidence="7">The sequence shown here is derived from an EMBL/GenBank/DDBJ whole genome shotgun (WGS) entry which is preliminary data.</text>
</comment>
<feature type="compositionally biased region" description="Polar residues" evidence="5">
    <location>
        <begin position="1"/>
        <end position="36"/>
    </location>
</feature>
<reference evidence="7 8" key="1">
    <citation type="journal article" date="2022" name="Nat. Plants">
        <title>Genomes of leafy and leafless Platanthera orchids illuminate the evolution of mycoheterotrophy.</title>
        <authorList>
            <person name="Li M.H."/>
            <person name="Liu K.W."/>
            <person name="Li Z."/>
            <person name="Lu H.C."/>
            <person name="Ye Q.L."/>
            <person name="Zhang D."/>
            <person name="Wang J.Y."/>
            <person name="Li Y.F."/>
            <person name="Zhong Z.M."/>
            <person name="Liu X."/>
            <person name="Yu X."/>
            <person name="Liu D.K."/>
            <person name="Tu X.D."/>
            <person name="Liu B."/>
            <person name="Hao Y."/>
            <person name="Liao X.Y."/>
            <person name="Jiang Y.T."/>
            <person name="Sun W.H."/>
            <person name="Chen J."/>
            <person name="Chen Y.Q."/>
            <person name="Ai Y."/>
            <person name="Zhai J.W."/>
            <person name="Wu S.S."/>
            <person name="Zhou Z."/>
            <person name="Hsiao Y.Y."/>
            <person name="Wu W.L."/>
            <person name="Chen Y.Y."/>
            <person name="Lin Y.F."/>
            <person name="Hsu J.L."/>
            <person name="Li C.Y."/>
            <person name="Wang Z.W."/>
            <person name="Zhao X."/>
            <person name="Zhong W.Y."/>
            <person name="Ma X.K."/>
            <person name="Ma L."/>
            <person name="Huang J."/>
            <person name="Chen G.Z."/>
            <person name="Huang M.Z."/>
            <person name="Huang L."/>
            <person name="Peng D.H."/>
            <person name="Luo Y.B."/>
            <person name="Zou S.Q."/>
            <person name="Chen S.P."/>
            <person name="Lan S."/>
            <person name="Tsai W.C."/>
            <person name="Van de Peer Y."/>
            <person name="Liu Z.J."/>
        </authorList>
    </citation>
    <scope>NUCLEOTIDE SEQUENCE [LARGE SCALE GENOMIC DNA]</scope>
    <source>
        <strain evidence="7">Lor287</strain>
    </source>
</reference>
<protein>
    <recommendedName>
        <fullName evidence="6">BED-type domain-containing protein</fullName>
    </recommendedName>
</protein>
<organism evidence="7 8">
    <name type="scientific">Platanthera zijinensis</name>
    <dbReference type="NCBI Taxonomy" id="2320716"/>
    <lineage>
        <taxon>Eukaryota</taxon>
        <taxon>Viridiplantae</taxon>
        <taxon>Streptophyta</taxon>
        <taxon>Embryophyta</taxon>
        <taxon>Tracheophyta</taxon>
        <taxon>Spermatophyta</taxon>
        <taxon>Magnoliopsida</taxon>
        <taxon>Liliopsida</taxon>
        <taxon>Asparagales</taxon>
        <taxon>Orchidaceae</taxon>
        <taxon>Orchidoideae</taxon>
        <taxon>Orchideae</taxon>
        <taxon>Orchidinae</taxon>
        <taxon>Platanthera</taxon>
    </lineage>
</organism>
<keyword evidence="2 4" id="KW-0863">Zinc-finger</keyword>
<dbReference type="SUPFAM" id="SSF53098">
    <property type="entry name" value="Ribonuclease H-like"/>
    <property type="match status" value="1"/>
</dbReference>
<accession>A0AAP0B3E0</accession>
<dbReference type="AlphaFoldDB" id="A0AAP0B3E0"/>
<dbReference type="PANTHER" id="PTHR32166">
    <property type="entry name" value="OSJNBA0013A04.12 PROTEIN"/>
    <property type="match status" value="1"/>
</dbReference>
<evidence type="ECO:0000256" key="1">
    <source>
        <dbReference type="ARBA" id="ARBA00022723"/>
    </source>
</evidence>
<dbReference type="PROSITE" id="PS50808">
    <property type="entry name" value="ZF_BED"/>
    <property type="match status" value="1"/>
</dbReference>
<evidence type="ECO:0000256" key="4">
    <source>
        <dbReference type="PROSITE-ProRule" id="PRU00027"/>
    </source>
</evidence>
<gene>
    <name evidence="7" type="ORF">KSP39_PZI018649</name>
</gene>
<proteinExistence type="predicted"/>
<feature type="domain" description="BED-type" evidence="6">
    <location>
        <begin position="33"/>
        <end position="89"/>
    </location>
</feature>
<feature type="compositionally biased region" description="Basic and acidic residues" evidence="5">
    <location>
        <begin position="116"/>
        <end position="130"/>
    </location>
</feature>
<keyword evidence="1" id="KW-0479">Metal-binding</keyword>
<dbReference type="Pfam" id="PF04937">
    <property type="entry name" value="DUF659"/>
    <property type="match status" value="1"/>
</dbReference>
<evidence type="ECO:0000256" key="3">
    <source>
        <dbReference type="ARBA" id="ARBA00022833"/>
    </source>
</evidence>
<sequence>MASNGATGSAVGSSNAPSSANKGSKTSKNAPGSKNDNGWKYGIPIEEDARKIRCKFCEKTFSGGIYRLKHHLAGTKKDVGACRAVPAEVKKEMREIVVGLQEKLVKKTIPNMEEKKEDIGDLKRKREDRSSTGLFKRSGASTTQSTINSIYKKGLHEEACNDIASFIYNNALPFNVVKSEEFHKMCESISRHGLGFKPPSYHDIRVKYLKQQYQQTMENISEHRAHWKKMGCTIMTDGWTDKRRRTLINFLVNNSMGTIFLKSVDASNISKTTENVFKMIDEVVDEVGEENVVQVVTDNAANYKAAGEMLMLKRKRLYWTPCAAHCIDLMLEDFEKKIQVHHDTIPKAKRITTYIYSRTSLISILKTFTKDRELVRPAMTRFATSYLTLGCLNENKLALIRMFNSDEWKASRSACSSEGKLIEEVVMDKDFWKNIVIC</sequence>
<evidence type="ECO:0000256" key="2">
    <source>
        <dbReference type="ARBA" id="ARBA00022771"/>
    </source>
</evidence>
<dbReference type="Pfam" id="PF02892">
    <property type="entry name" value="zf-BED"/>
    <property type="match status" value="1"/>
</dbReference>
<evidence type="ECO:0000256" key="5">
    <source>
        <dbReference type="SAM" id="MobiDB-lite"/>
    </source>
</evidence>
<dbReference type="GO" id="GO:0003677">
    <property type="term" value="F:DNA binding"/>
    <property type="evidence" value="ECO:0007669"/>
    <property type="project" value="InterPro"/>
</dbReference>
<evidence type="ECO:0000313" key="7">
    <source>
        <dbReference type="EMBL" id="KAK8926167.1"/>
    </source>
</evidence>
<evidence type="ECO:0000313" key="8">
    <source>
        <dbReference type="Proteomes" id="UP001418222"/>
    </source>
</evidence>
<keyword evidence="8" id="KW-1185">Reference proteome</keyword>
<dbReference type="InterPro" id="IPR007021">
    <property type="entry name" value="DUF659"/>
</dbReference>
<name>A0AAP0B3E0_9ASPA</name>
<dbReference type="InterPro" id="IPR003656">
    <property type="entry name" value="Znf_BED"/>
</dbReference>
<evidence type="ECO:0000259" key="6">
    <source>
        <dbReference type="PROSITE" id="PS50808"/>
    </source>
</evidence>
<dbReference type="InterPro" id="IPR012337">
    <property type="entry name" value="RNaseH-like_sf"/>
</dbReference>
<feature type="region of interest" description="Disordered" evidence="5">
    <location>
        <begin position="116"/>
        <end position="140"/>
    </location>
</feature>
<dbReference type="EMBL" id="JBBWWQ010000016">
    <property type="protein sequence ID" value="KAK8926167.1"/>
    <property type="molecule type" value="Genomic_DNA"/>
</dbReference>
<keyword evidence="3" id="KW-0862">Zinc</keyword>
<dbReference type="PANTHER" id="PTHR32166:SF122">
    <property type="entry name" value="OS09G0499600 PROTEIN"/>
    <property type="match status" value="1"/>
</dbReference>
<dbReference type="GO" id="GO:0008270">
    <property type="term" value="F:zinc ion binding"/>
    <property type="evidence" value="ECO:0007669"/>
    <property type="project" value="UniProtKB-KW"/>
</dbReference>
<feature type="region of interest" description="Disordered" evidence="5">
    <location>
        <begin position="1"/>
        <end position="41"/>
    </location>
</feature>